<dbReference type="HOGENOM" id="CLU_1248372_0_0_6"/>
<keyword evidence="2" id="KW-1185">Reference proteome</keyword>
<protein>
    <submittedName>
        <fullName evidence="1">Uncharacterized protein</fullName>
    </submittedName>
</protein>
<evidence type="ECO:0000313" key="1">
    <source>
        <dbReference type="EMBL" id="ENX64194.1"/>
    </source>
</evidence>
<accession>N9S1S4</accession>
<sequence>MSLELLYALTALTAPIVAKNVGMAVTDSLSMGIAAALKKSVEEIKERADQSNENIFYWQVASFLEASSDVPIEEVTRFLEQHPQGYRLGAEVFKILETTYIEKQAELIAIAFKQRVKRKIDDKKFNQYIHIITQLNHHTIQALEDDLIGVRDYALHKLPTEDNEISRMGFLFHGVSNSRHNGYSSHSLEILGLIIEDLEKQKKQSSAFPEKVFKRTDLYLSFYLDIYKDQIPAS</sequence>
<comment type="caution">
    <text evidence="1">The sequence shown here is derived from an EMBL/GenBank/DDBJ whole genome shotgun (WGS) entry which is preliminary data.</text>
</comment>
<proteinExistence type="predicted"/>
<dbReference type="Proteomes" id="UP000013084">
    <property type="component" value="Unassembled WGS sequence"/>
</dbReference>
<gene>
    <name evidence="1" type="ORF">F902_00046</name>
</gene>
<dbReference type="EMBL" id="APRN01000013">
    <property type="protein sequence ID" value="ENX64194.1"/>
    <property type="molecule type" value="Genomic_DNA"/>
</dbReference>
<reference evidence="1 2" key="1">
    <citation type="submission" date="2013-02" db="EMBL/GenBank/DDBJ databases">
        <title>The Genome Sequence of Acinetobacter sp. CIP 70.18.</title>
        <authorList>
            <consortium name="The Broad Institute Genome Sequencing Platform"/>
            <consortium name="The Broad Institute Genome Sequencing Center for Infectious Disease"/>
            <person name="Cerqueira G."/>
            <person name="Feldgarden M."/>
            <person name="Courvalin P."/>
            <person name="Perichon B."/>
            <person name="Grillot-Courvalin C."/>
            <person name="Clermont D."/>
            <person name="Rocha E."/>
            <person name="Yoon E.-J."/>
            <person name="Nemec A."/>
            <person name="Walker B."/>
            <person name="Young S.K."/>
            <person name="Zeng Q."/>
            <person name="Gargeya S."/>
            <person name="Fitzgerald M."/>
            <person name="Haas B."/>
            <person name="Abouelleil A."/>
            <person name="Alvarado L."/>
            <person name="Arachchi H.M."/>
            <person name="Berlin A.M."/>
            <person name="Chapman S.B."/>
            <person name="Dewar J."/>
            <person name="Goldberg J."/>
            <person name="Griggs A."/>
            <person name="Gujja S."/>
            <person name="Hansen M."/>
            <person name="Howarth C."/>
            <person name="Imamovic A."/>
            <person name="Larimer J."/>
            <person name="McCowan C."/>
            <person name="Murphy C."/>
            <person name="Neiman D."/>
            <person name="Pearson M."/>
            <person name="Priest M."/>
            <person name="Roberts A."/>
            <person name="Saif S."/>
            <person name="Shea T."/>
            <person name="Sisk P."/>
            <person name="Sykes S."/>
            <person name="Wortman J."/>
            <person name="Nusbaum C."/>
            <person name="Birren B."/>
        </authorList>
    </citation>
    <scope>NUCLEOTIDE SEQUENCE [LARGE SCALE GENOMIC DNA]</scope>
    <source>
        <strain evidence="1 2">CIP 70.18</strain>
    </source>
</reference>
<name>N9S1S4_9GAMM</name>
<dbReference type="RefSeq" id="WP_005207690.1">
    <property type="nucleotide sequence ID" value="NZ_KB850082.1"/>
</dbReference>
<dbReference type="AlphaFoldDB" id="N9S1S4"/>
<dbReference type="OrthoDB" id="9882249at2"/>
<evidence type="ECO:0000313" key="2">
    <source>
        <dbReference type="Proteomes" id="UP000013084"/>
    </source>
</evidence>
<dbReference type="PATRIC" id="fig|1217700.3.peg.39"/>
<organism evidence="1 2">
    <name type="scientific">Acinetobacter higginsii</name>
    <dbReference type="NCBI Taxonomy" id="70347"/>
    <lineage>
        <taxon>Bacteria</taxon>
        <taxon>Pseudomonadati</taxon>
        <taxon>Pseudomonadota</taxon>
        <taxon>Gammaproteobacteria</taxon>
        <taxon>Moraxellales</taxon>
        <taxon>Moraxellaceae</taxon>
        <taxon>Acinetobacter</taxon>
    </lineage>
</organism>